<feature type="compositionally biased region" description="Polar residues" evidence="1">
    <location>
        <begin position="249"/>
        <end position="259"/>
    </location>
</feature>
<accession>A0A4Z1PIE5</accession>
<keyword evidence="3" id="KW-1185">Reference proteome</keyword>
<feature type="region of interest" description="Disordered" evidence="1">
    <location>
        <begin position="240"/>
        <end position="264"/>
    </location>
</feature>
<proteinExistence type="predicted"/>
<dbReference type="AlphaFoldDB" id="A0A4Z1PIE5"/>
<sequence>MSVPTVRIAFGNEANVLSFASFPADRLMAYSNTGGVKLVQNDNGSSSGSEPSETNGPVTIFFDTCEGVGPVLLGMKTVLQWIDHHPLHGYPATYKGHKQLTEQLTGQLAGGPIPFLGLLRIHESLLLLDTKHHLGGQFVIRNAIFRHVNSRILTPNELFKIGMIFSHTSTLDLKLIDYAVNKTMDLMDAKLAEGTLSQAGFDALRVACRAVPVLDDKMTAAVQGKKDRLDREAKKAAQAAERQAKRATESMQRGSSRSATRTKEVRNVDCLEELAVADQGIRHISDTTAGKLMGGPVVIITKQMKTKKVKGRGKMMKAN</sequence>
<evidence type="ECO:0000256" key="1">
    <source>
        <dbReference type="SAM" id="MobiDB-lite"/>
    </source>
</evidence>
<evidence type="ECO:0000313" key="3">
    <source>
        <dbReference type="Proteomes" id="UP000298493"/>
    </source>
</evidence>
<protein>
    <submittedName>
        <fullName evidence="2">Cell wall alpha-1-3-glucan synthase mok13</fullName>
    </submittedName>
</protein>
<dbReference type="EMBL" id="SNSC02000007">
    <property type="protein sequence ID" value="TID22990.1"/>
    <property type="molecule type" value="Genomic_DNA"/>
</dbReference>
<dbReference type="Proteomes" id="UP000298493">
    <property type="component" value="Unassembled WGS sequence"/>
</dbReference>
<comment type="caution">
    <text evidence="2">The sequence shown here is derived from an EMBL/GenBank/DDBJ whole genome shotgun (WGS) entry which is preliminary data.</text>
</comment>
<name>A0A4Z1PIE5_9PEZI</name>
<organism evidence="2 3">
    <name type="scientific">Venturia nashicola</name>
    <dbReference type="NCBI Taxonomy" id="86259"/>
    <lineage>
        <taxon>Eukaryota</taxon>
        <taxon>Fungi</taxon>
        <taxon>Dikarya</taxon>
        <taxon>Ascomycota</taxon>
        <taxon>Pezizomycotina</taxon>
        <taxon>Dothideomycetes</taxon>
        <taxon>Pleosporomycetidae</taxon>
        <taxon>Venturiales</taxon>
        <taxon>Venturiaceae</taxon>
        <taxon>Venturia</taxon>
    </lineage>
</organism>
<evidence type="ECO:0000313" key="2">
    <source>
        <dbReference type="EMBL" id="TID22990.1"/>
    </source>
</evidence>
<reference evidence="2 3" key="1">
    <citation type="submission" date="2019-04" db="EMBL/GenBank/DDBJ databases">
        <title>High contiguity whole genome sequence and gene annotation resource for two Venturia nashicola isolates.</title>
        <authorList>
            <person name="Prokchorchik M."/>
            <person name="Won K."/>
            <person name="Lee Y."/>
            <person name="Choi E.D."/>
            <person name="Segonzac C."/>
            <person name="Sohn K.H."/>
        </authorList>
    </citation>
    <scope>NUCLEOTIDE SEQUENCE [LARGE SCALE GENOMIC DNA]</scope>
    <source>
        <strain evidence="2 3">PRI2</strain>
    </source>
</reference>
<dbReference type="OrthoDB" id="10460915at2759"/>
<gene>
    <name evidence="2" type="ORF">E6O75_ATG02164</name>
</gene>